<proteinExistence type="predicted"/>
<protein>
    <submittedName>
        <fullName evidence="2">Uncharacterized protein</fullName>
    </submittedName>
</protein>
<dbReference type="Proteomes" id="UP000469385">
    <property type="component" value="Unassembled WGS sequence"/>
</dbReference>
<feature type="region of interest" description="Disordered" evidence="1">
    <location>
        <begin position="15"/>
        <end position="50"/>
    </location>
</feature>
<feature type="compositionally biased region" description="Basic and acidic residues" evidence="1">
    <location>
        <begin position="36"/>
        <end position="46"/>
    </location>
</feature>
<keyword evidence="3" id="KW-1185">Reference proteome</keyword>
<name>A0A6N8J077_9BURK</name>
<evidence type="ECO:0000256" key="1">
    <source>
        <dbReference type="SAM" id="MobiDB-lite"/>
    </source>
</evidence>
<accession>A0A6N8J077</accession>
<dbReference type="RefSeq" id="WP_157400576.1">
    <property type="nucleotide sequence ID" value="NZ_WSEL01000009.1"/>
</dbReference>
<sequence>MRGAVIAGPTKGLVIAGSTRNPSPGGHDAAAAASSRADRRSGDGCRVKPGMTIGWVRPGLTLDRVSPGMTLDRGTPGMTFDRVAPGMTTGGLDPDTAGLHVRR</sequence>
<feature type="region of interest" description="Disordered" evidence="1">
    <location>
        <begin position="66"/>
        <end position="103"/>
    </location>
</feature>
<reference evidence="2 3" key="1">
    <citation type="submission" date="2019-12" db="EMBL/GenBank/DDBJ databases">
        <authorList>
            <person name="Huq M.A."/>
        </authorList>
    </citation>
    <scope>NUCLEOTIDE SEQUENCE [LARGE SCALE GENOMIC DNA]</scope>
    <source>
        <strain evidence="2 3">MAH-25</strain>
    </source>
</reference>
<organism evidence="2 3">
    <name type="scientific">Ramlibacter pinisoli</name>
    <dbReference type="NCBI Taxonomy" id="2682844"/>
    <lineage>
        <taxon>Bacteria</taxon>
        <taxon>Pseudomonadati</taxon>
        <taxon>Pseudomonadota</taxon>
        <taxon>Betaproteobacteria</taxon>
        <taxon>Burkholderiales</taxon>
        <taxon>Comamonadaceae</taxon>
        <taxon>Ramlibacter</taxon>
    </lineage>
</organism>
<evidence type="ECO:0000313" key="3">
    <source>
        <dbReference type="Proteomes" id="UP000469385"/>
    </source>
</evidence>
<gene>
    <name evidence="2" type="ORF">GON04_24525</name>
</gene>
<dbReference type="EMBL" id="WSEL01000009">
    <property type="protein sequence ID" value="MVQ32644.1"/>
    <property type="molecule type" value="Genomic_DNA"/>
</dbReference>
<evidence type="ECO:0000313" key="2">
    <source>
        <dbReference type="EMBL" id="MVQ32644.1"/>
    </source>
</evidence>
<comment type="caution">
    <text evidence="2">The sequence shown here is derived from an EMBL/GenBank/DDBJ whole genome shotgun (WGS) entry which is preliminary data.</text>
</comment>
<dbReference type="AlphaFoldDB" id="A0A6N8J077"/>